<protein>
    <recommendedName>
        <fullName evidence="3">exo-alpha-sialidase</fullName>
        <ecNumber evidence="3">3.2.1.18</ecNumber>
    </recommendedName>
</protein>
<gene>
    <name evidence="6" type="ORF">GCM10023189_16960</name>
</gene>
<dbReference type="SUPFAM" id="SSF50939">
    <property type="entry name" value="Sialidases"/>
    <property type="match status" value="1"/>
</dbReference>
<dbReference type="InterPro" id="IPR026856">
    <property type="entry name" value="Sialidase_fam"/>
</dbReference>
<evidence type="ECO:0000313" key="6">
    <source>
        <dbReference type="EMBL" id="GAA4452868.1"/>
    </source>
</evidence>
<organism evidence="6 7">
    <name type="scientific">Nibrella saemangeumensis</name>
    <dbReference type="NCBI Taxonomy" id="1084526"/>
    <lineage>
        <taxon>Bacteria</taxon>
        <taxon>Pseudomonadati</taxon>
        <taxon>Bacteroidota</taxon>
        <taxon>Cytophagia</taxon>
        <taxon>Cytophagales</taxon>
        <taxon>Spirosomataceae</taxon>
        <taxon>Nibrella</taxon>
    </lineage>
</organism>
<evidence type="ECO:0000256" key="2">
    <source>
        <dbReference type="ARBA" id="ARBA00009348"/>
    </source>
</evidence>
<evidence type="ECO:0000256" key="3">
    <source>
        <dbReference type="ARBA" id="ARBA00012733"/>
    </source>
</evidence>
<reference evidence="7" key="1">
    <citation type="journal article" date="2019" name="Int. J. Syst. Evol. Microbiol.">
        <title>The Global Catalogue of Microorganisms (GCM) 10K type strain sequencing project: providing services to taxonomists for standard genome sequencing and annotation.</title>
        <authorList>
            <consortium name="The Broad Institute Genomics Platform"/>
            <consortium name="The Broad Institute Genome Sequencing Center for Infectious Disease"/>
            <person name="Wu L."/>
            <person name="Ma J."/>
        </authorList>
    </citation>
    <scope>NUCLEOTIDE SEQUENCE [LARGE SCALE GENOMIC DNA]</scope>
    <source>
        <strain evidence="7">JCM 17927</strain>
    </source>
</reference>
<comment type="caution">
    <text evidence="6">The sequence shown here is derived from an EMBL/GenBank/DDBJ whole genome shotgun (WGS) entry which is preliminary data.</text>
</comment>
<dbReference type="EMBL" id="BAABHD010000022">
    <property type="protein sequence ID" value="GAA4452868.1"/>
    <property type="molecule type" value="Genomic_DNA"/>
</dbReference>
<name>A0ABP8MMB1_9BACT</name>
<dbReference type="CDD" id="cd15482">
    <property type="entry name" value="Sialidase_non-viral"/>
    <property type="match status" value="1"/>
</dbReference>
<feature type="domain" description="Sialidase" evidence="5">
    <location>
        <begin position="65"/>
        <end position="380"/>
    </location>
</feature>
<keyword evidence="4" id="KW-0732">Signal</keyword>
<keyword evidence="7" id="KW-1185">Reference proteome</keyword>
<dbReference type="Pfam" id="PF13088">
    <property type="entry name" value="BNR_2"/>
    <property type="match status" value="1"/>
</dbReference>
<accession>A0ABP8MMB1</accession>
<evidence type="ECO:0000259" key="5">
    <source>
        <dbReference type="Pfam" id="PF13088"/>
    </source>
</evidence>
<dbReference type="InterPro" id="IPR011040">
    <property type="entry name" value="Sialidase"/>
</dbReference>
<dbReference type="PANTHER" id="PTHR10628">
    <property type="entry name" value="SIALIDASE"/>
    <property type="match status" value="1"/>
</dbReference>
<evidence type="ECO:0000256" key="1">
    <source>
        <dbReference type="ARBA" id="ARBA00000427"/>
    </source>
</evidence>
<dbReference type="Proteomes" id="UP001501175">
    <property type="component" value="Unassembled WGS sequence"/>
</dbReference>
<proteinExistence type="inferred from homology"/>
<evidence type="ECO:0000313" key="7">
    <source>
        <dbReference type="Proteomes" id="UP001501175"/>
    </source>
</evidence>
<dbReference type="RefSeq" id="WP_345242522.1">
    <property type="nucleotide sequence ID" value="NZ_BAABHD010000022.1"/>
</dbReference>
<comment type="catalytic activity">
    <reaction evidence="1">
        <text>Hydrolysis of alpha-(2-&gt;3)-, alpha-(2-&gt;6)-, alpha-(2-&gt;8)- glycosidic linkages of terminal sialic acid residues in oligosaccharides, glycoproteins, glycolipids, colominic acid and synthetic substrates.</text>
        <dbReference type="EC" id="3.2.1.18"/>
    </reaction>
</comment>
<dbReference type="PANTHER" id="PTHR10628:SF30">
    <property type="entry name" value="EXO-ALPHA-SIALIDASE"/>
    <property type="match status" value="1"/>
</dbReference>
<feature type="signal peptide" evidence="4">
    <location>
        <begin position="1"/>
        <end position="24"/>
    </location>
</feature>
<evidence type="ECO:0000256" key="4">
    <source>
        <dbReference type="SAM" id="SignalP"/>
    </source>
</evidence>
<dbReference type="EC" id="3.2.1.18" evidence="3"/>
<sequence length="402" mass="44189">MNYYTFMFSSLLLALLLAGCQTNAQPVPARTPGAAPALEETAVFRNGEGGYNCYRIPAIVRAPDGALLAFAEGRRKDCDDFGDIDIVLRISRDGGKTWGDPILAVDYGANQAGNPAPVFDLTDPRYPNGRLFLVYNTGITSESNVRQGKAIREVWYKTSTDGGKSWSEAVDITTQVNRPNKPDANPAYTFTEDWRSYANTPGHALQLRRGRYAGRLFVAANHSAGPPQPQFRDYRAHGFYSDDHGKTWKLSPSVDYPGGNESTAAETSDGKVLMNIRNQSGDVKNRLQAVSPDAGVSWNAVQVMTALPDPVNQGSILTYQTADGRHVLLFSNAAHQTKRENLTVRISTDDGRNWSAGRTVYGGSAAYSDLVVQQDGQIGVLYERDDYTVITYAHFPFEWLIQ</sequence>
<feature type="chain" id="PRO_5047280145" description="exo-alpha-sialidase" evidence="4">
    <location>
        <begin position="25"/>
        <end position="402"/>
    </location>
</feature>
<comment type="similarity">
    <text evidence="2">Belongs to the glycosyl hydrolase 33 family.</text>
</comment>
<dbReference type="InterPro" id="IPR036278">
    <property type="entry name" value="Sialidase_sf"/>
</dbReference>
<dbReference type="Gene3D" id="2.120.10.10">
    <property type="match status" value="1"/>
</dbReference>